<dbReference type="Pfam" id="PF23023">
    <property type="entry name" value="Anti-Pycsar_Apyc1"/>
    <property type="match status" value="1"/>
</dbReference>
<keyword evidence="1" id="KW-0378">Hydrolase</keyword>
<accession>A0A0M8MJI8</accession>
<dbReference type="PANTHER" id="PTHR46018:SF2">
    <property type="entry name" value="ZINC PHOSPHODIESTERASE ELAC PROTEIN 1"/>
    <property type="match status" value="1"/>
</dbReference>
<dbReference type="AlphaFoldDB" id="A0A0M8MJI8"/>
<dbReference type="VEuPathDB" id="FungiDB:Malapachy_0552"/>
<sequence length="374" mass="41937">MAPPSACVKFLGTCTTPIATRNYSSDCGEGTQRQLFTAHVHSETKLSHIRTILITHLHPDHILGLVPMMFTMMGLSAETPKTDGPRLQIIGPLGLRAHLRSTLSITYATLNSYFVVHELLWPSQPAYPHEPDGRSTFTYTEQDLSLPEHVRGQVRTLPIMPPHANELPGKDIRLDEATYTWTDILQVESITISAAPITHRCPTVGYVLQEAMSASKGLSPRELAILDSNTEALFEQQNIRNPRILLKKLLQERKPLELPDGNTLYPPVLDRPGRKICILGDTCDATSGWASKGMVPLAQDADLVVHECTYTSMSEDDVQVARQKWFHVMREIERQVTKYWHEALTPEVRERVQTRRAIAAYDGLSVTIPPREVP</sequence>
<dbReference type="PANTHER" id="PTHR46018">
    <property type="entry name" value="ZINC PHOSPHODIESTERASE ELAC PROTEIN 1"/>
    <property type="match status" value="1"/>
</dbReference>
<dbReference type="STRING" id="77020.A0A0M8MJI8"/>
<organism evidence="1 2">
    <name type="scientific">Malassezia pachydermatis</name>
    <dbReference type="NCBI Taxonomy" id="77020"/>
    <lineage>
        <taxon>Eukaryota</taxon>
        <taxon>Fungi</taxon>
        <taxon>Dikarya</taxon>
        <taxon>Basidiomycota</taxon>
        <taxon>Ustilaginomycotina</taxon>
        <taxon>Malasseziomycetes</taxon>
        <taxon>Malasseziales</taxon>
        <taxon>Malasseziaceae</taxon>
        <taxon>Malassezia</taxon>
    </lineage>
</organism>
<dbReference type="Proteomes" id="UP000037751">
    <property type="component" value="Unassembled WGS sequence"/>
</dbReference>
<proteinExistence type="predicted"/>
<dbReference type="OrthoDB" id="527344at2759"/>
<dbReference type="GO" id="GO:0042781">
    <property type="term" value="F:3'-tRNA processing endoribonuclease activity"/>
    <property type="evidence" value="ECO:0007669"/>
    <property type="project" value="TreeGrafter"/>
</dbReference>
<dbReference type="GO" id="GO:0005634">
    <property type="term" value="C:nucleus"/>
    <property type="evidence" value="ECO:0007669"/>
    <property type="project" value="TreeGrafter"/>
</dbReference>
<dbReference type="SUPFAM" id="SSF56281">
    <property type="entry name" value="Metallo-hydrolase/oxidoreductase"/>
    <property type="match status" value="1"/>
</dbReference>
<gene>
    <name evidence="1" type="ORF">Malapachy_0552</name>
</gene>
<protein>
    <submittedName>
        <fullName evidence="1">Metallo-hydrolase oxidoreductase</fullName>
    </submittedName>
</protein>
<evidence type="ECO:0000313" key="1">
    <source>
        <dbReference type="EMBL" id="KOS12818.1"/>
    </source>
</evidence>
<keyword evidence="2" id="KW-1185">Reference proteome</keyword>
<dbReference type="GeneID" id="28726943"/>
<dbReference type="InterPro" id="IPR036866">
    <property type="entry name" value="RibonucZ/Hydroxyglut_hydro"/>
</dbReference>
<dbReference type="Gene3D" id="3.60.15.10">
    <property type="entry name" value="Ribonuclease Z/Hydroxyacylglutathione hydrolase-like"/>
    <property type="match status" value="1"/>
</dbReference>
<dbReference type="EMBL" id="LGAV01000008">
    <property type="protein sequence ID" value="KOS12818.1"/>
    <property type="molecule type" value="Genomic_DNA"/>
</dbReference>
<reference evidence="1 2" key="1">
    <citation type="submission" date="2015-07" db="EMBL/GenBank/DDBJ databases">
        <title>Draft Genome Sequence of Malassezia furfur CBS1878 and Malassezia pachydermatis CBS1879.</title>
        <authorList>
            <person name="Triana S."/>
            <person name="Ohm R."/>
            <person name="Gonzalez A."/>
            <person name="DeCock H."/>
            <person name="Restrepo S."/>
            <person name="Celis A."/>
        </authorList>
    </citation>
    <scope>NUCLEOTIDE SEQUENCE [LARGE SCALE GENOMIC DNA]</scope>
    <source>
        <strain evidence="1 2">CBS 1879</strain>
    </source>
</reference>
<evidence type="ECO:0000313" key="2">
    <source>
        <dbReference type="Proteomes" id="UP000037751"/>
    </source>
</evidence>
<name>A0A0M8MJI8_9BASI</name>
<dbReference type="RefSeq" id="XP_017990450.1">
    <property type="nucleotide sequence ID" value="XM_018135068.1"/>
</dbReference>
<comment type="caution">
    <text evidence="1">The sequence shown here is derived from an EMBL/GenBank/DDBJ whole genome shotgun (WGS) entry which is preliminary data.</text>
</comment>